<comment type="caution">
    <text evidence="6">The sequence shown here is derived from an EMBL/GenBank/DDBJ whole genome shotgun (WGS) entry which is preliminary data.</text>
</comment>
<gene>
    <name evidence="6" type="ORF">B0I26_10596</name>
</gene>
<dbReference type="GO" id="GO:0005524">
    <property type="term" value="F:ATP binding"/>
    <property type="evidence" value="ECO:0007669"/>
    <property type="project" value="UniProtKB-KW"/>
</dbReference>
<dbReference type="SMART" id="SM00490">
    <property type="entry name" value="HELICc"/>
    <property type="match status" value="1"/>
</dbReference>
<evidence type="ECO:0000313" key="7">
    <source>
        <dbReference type="Proteomes" id="UP000248555"/>
    </source>
</evidence>
<evidence type="ECO:0000259" key="5">
    <source>
        <dbReference type="PROSITE" id="PS51194"/>
    </source>
</evidence>
<organism evidence="6 7">
    <name type="scientific">Paranoxybacillus vitaminiphilus</name>
    <dbReference type="NCBI Taxonomy" id="581036"/>
    <lineage>
        <taxon>Bacteria</taxon>
        <taxon>Bacillati</taxon>
        <taxon>Bacillota</taxon>
        <taxon>Bacilli</taxon>
        <taxon>Bacillales</taxon>
        <taxon>Anoxybacillaceae</taxon>
        <taxon>Paranoxybacillus</taxon>
    </lineage>
</organism>
<dbReference type="SUPFAM" id="SSF52540">
    <property type="entry name" value="P-loop containing nucleoside triphosphate hydrolases"/>
    <property type="match status" value="1"/>
</dbReference>
<feature type="domain" description="Helicase C-terminal" evidence="5">
    <location>
        <begin position="352"/>
        <end position="499"/>
    </location>
</feature>
<dbReference type="Proteomes" id="UP000248555">
    <property type="component" value="Unassembled WGS sequence"/>
</dbReference>
<dbReference type="InterPro" id="IPR001650">
    <property type="entry name" value="Helicase_C-like"/>
</dbReference>
<dbReference type="OrthoDB" id="2077914at2"/>
<dbReference type="FunFam" id="3.40.50.300:FF:001736">
    <property type="entry name" value="COMF operon protein 1"/>
    <property type="match status" value="1"/>
</dbReference>
<dbReference type="PROSITE" id="PS51194">
    <property type="entry name" value="HELICASE_CTER"/>
    <property type="match status" value="1"/>
</dbReference>
<keyword evidence="2" id="KW-0067">ATP-binding</keyword>
<name>A0A327YG98_9BACL</name>
<dbReference type="EMBL" id="QLMH01000005">
    <property type="protein sequence ID" value="RAK19914.1"/>
    <property type="molecule type" value="Genomic_DNA"/>
</dbReference>
<dbReference type="GO" id="GO:0003677">
    <property type="term" value="F:DNA binding"/>
    <property type="evidence" value="ECO:0007669"/>
    <property type="project" value="UniProtKB-KW"/>
</dbReference>
<keyword evidence="7" id="KW-1185">Reference proteome</keyword>
<dbReference type="RefSeq" id="WP_111644957.1">
    <property type="nucleotide sequence ID" value="NZ_QLMH01000005.1"/>
</dbReference>
<dbReference type="PROSITE" id="PS51192">
    <property type="entry name" value="HELICASE_ATP_BIND_1"/>
    <property type="match status" value="1"/>
</dbReference>
<dbReference type="GO" id="GO:0006270">
    <property type="term" value="P:DNA replication initiation"/>
    <property type="evidence" value="ECO:0007669"/>
    <property type="project" value="TreeGrafter"/>
</dbReference>
<evidence type="ECO:0000256" key="2">
    <source>
        <dbReference type="ARBA" id="ARBA00022840"/>
    </source>
</evidence>
<dbReference type="GO" id="GO:0006310">
    <property type="term" value="P:DNA recombination"/>
    <property type="evidence" value="ECO:0007669"/>
    <property type="project" value="TreeGrafter"/>
</dbReference>
<dbReference type="InterPro" id="IPR027417">
    <property type="entry name" value="P-loop_NTPase"/>
</dbReference>
<reference evidence="6 7" key="1">
    <citation type="submission" date="2018-06" db="EMBL/GenBank/DDBJ databases">
        <title>Genomic Encyclopedia of Type Strains, Phase III (KMG-III): the genomes of soil and plant-associated and newly described type strains.</title>
        <authorList>
            <person name="Whitman W."/>
        </authorList>
    </citation>
    <scope>NUCLEOTIDE SEQUENCE [LARGE SCALE GENOMIC DNA]</scope>
    <source>
        <strain evidence="6 7">CGMCC 1.8979</strain>
    </source>
</reference>
<dbReference type="PANTHER" id="PTHR30580">
    <property type="entry name" value="PRIMOSOMAL PROTEIN N"/>
    <property type="match status" value="1"/>
</dbReference>
<proteinExistence type="predicted"/>
<dbReference type="InterPro" id="IPR014001">
    <property type="entry name" value="Helicase_ATP-bd"/>
</dbReference>
<protein>
    <submittedName>
        <fullName evidence="6">Competence protein ComFA</fullName>
    </submittedName>
</protein>
<evidence type="ECO:0000256" key="3">
    <source>
        <dbReference type="ARBA" id="ARBA00023125"/>
    </source>
</evidence>
<dbReference type="Pfam" id="PF00270">
    <property type="entry name" value="DEAD"/>
    <property type="match status" value="1"/>
</dbReference>
<keyword evidence="1" id="KW-0547">Nucleotide-binding</keyword>
<dbReference type="GO" id="GO:0043138">
    <property type="term" value="F:3'-5' DNA helicase activity"/>
    <property type="evidence" value="ECO:0007669"/>
    <property type="project" value="TreeGrafter"/>
</dbReference>
<evidence type="ECO:0000259" key="4">
    <source>
        <dbReference type="PROSITE" id="PS51192"/>
    </source>
</evidence>
<dbReference type="Gene3D" id="3.40.50.300">
    <property type="entry name" value="P-loop containing nucleotide triphosphate hydrolases"/>
    <property type="match status" value="2"/>
</dbReference>
<dbReference type="GO" id="GO:0006302">
    <property type="term" value="P:double-strand break repair"/>
    <property type="evidence" value="ECO:0007669"/>
    <property type="project" value="TreeGrafter"/>
</dbReference>
<dbReference type="InterPro" id="IPR011545">
    <property type="entry name" value="DEAD/DEAH_box_helicase_dom"/>
</dbReference>
<dbReference type="PANTHER" id="PTHR30580:SF1">
    <property type="entry name" value="COMF OPERON PROTEIN 1"/>
    <property type="match status" value="1"/>
</dbReference>
<dbReference type="CDD" id="cd17925">
    <property type="entry name" value="DEXDc_ComFA"/>
    <property type="match status" value="1"/>
</dbReference>
<evidence type="ECO:0000313" key="6">
    <source>
        <dbReference type="EMBL" id="RAK19914.1"/>
    </source>
</evidence>
<feature type="domain" description="Helicase ATP-binding" evidence="4">
    <location>
        <begin position="167"/>
        <end position="319"/>
    </location>
</feature>
<accession>A0A327YG98</accession>
<dbReference type="Pfam" id="PF00271">
    <property type="entry name" value="Helicase_C"/>
    <property type="match status" value="1"/>
</dbReference>
<dbReference type="AlphaFoldDB" id="A0A327YG98"/>
<evidence type="ECO:0000256" key="1">
    <source>
        <dbReference type="ARBA" id="ARBA00022741"/>
    </source>
</evidence>
<dbReference type="FunFam" id="3.40.50.300:FF:001697">
    <property type="entry name" value="ComF operon protein 1"/>
    <property type="match status" value="1"/>
</dbReference>
<dbReference type="SMART" id="SM00487">
    <property type="entry name" value="DEXDc"/>
    <property type="match status" value="1"/>
</dbReference>
<keyword evidence="3" id="KW-0238">DNA-binding</keyword>
<sequence length="499" mass="56266">MRFILENNRLIPEPLAKERGKEAIPISCFEQLPSFPVHPHFSFSAELLSFLEGKQLLLDELPFPIELLQAHYEQGYIRYEKGITKTTKGCRCQRCGNEETHLFASFFCARCQQPCTYCRKCVMMGRVSTCTPLIVSCMPVRGQMYDDALHWHDTLSSAQRSAAETVVHAIEHNEQLLVWAVCGAGKTEVLFPGINRALQLGKRVCIATPRTDVVLELAPRLKQAFPYLPVIALYGGSEDRGKTAPLVISTTHQLLRFYKAFDVMIIDEVDAFPYSVEPMLQYAVEKAKKEPSSVVYLTATPNRKWQQEIKEGKRTAVTIPARYHGFPLPVPAFEWCGNWRKAVKKQSLPRNVLAWIHDRLAGQRQAFLFVPHIELLEKIVAILKKLDAKIAGVHAEDPERKEKVAAFRKGELPLLVTTTILERGVTVPNIDVAVLGAEDCIFTEGALVQIAGRVGRSAQYPSGDVRFFHYGKTKEMIAAKKHIERMNKEAAKRGLLKTK</sequence>